<evidence type="ECO:0000313" key="2">
    <source>
        <dbReference type="EMBL" id="MCD7459186.1"/>
    </source>
</evidence>
<keyword evidence="3" id="KW-1185">Reference proteome</keyword>
<accession>A0ABS8SK19</accession>
<sequence>MEGYKELERAKLVRWEALSEGWFKCNSDGASRGNPSPASIAFCVRDHRGDLRYASCCRIEEATSLKAETTTMVKGIGYYVENLLLPLALETNSLSLNKVVEEDWEIPWSISMKVRKVQEWRKKETKEFTHTFREGNSL</sequence>
<dbReference type="PANTHER" id="PTHR47723">
    <property type="entry name" value="OS05G0353850 PROTEIN"/>
    <property type="match status" value="1"/>
</dbReference>
<evidence type="ECO:0000313" key="3">
    <source>
        <dbReference type="Proteomes" id="UP000823775"/>
    </source>
</evidence>
<name>A0ABS8SK19_DATST</name>
<proteinExistence type="predicted"/>
<dbReference type="SUPFAM" id="SSF53098">
    <property type="entry name" value="Ribonuclease H-like"/>
    <property type="match status" value="1"/>
</dbReference>
<dbReference type="PANTHER" id="PTHR47723:SF24">
    <property type="entry name" value="RNASE H TYPE-1 DOMAIN-CONTAINING PROTEIN"/>
    <property type="match status" value="1"/>
</dbReference>
<dbReference type="Pfam" id="PF13456">
    <property type="entry name" value="RVT_3"/>
    <property type="match status" value="1"/>
</dbReference>
<dbReference type="InterPro" id="IPR044730">
    <property type="entry name" value="RNase_H-like_dom_plant"/>
</dbReference>
<comment type="caution">
    <text evidence="2">The sequence shown here is derived from an EMBL/GenBank/DDBJ whole genome shotgun (WGS) entry which is preliminary data.</text>
</comment>
<dbReference type="EMBL" id="JACEIK010000565">
    <property type="protein sequence ID" value="MCD7459186.1"/>
    <property type="molecule type" value="Genomic_DNA"/>
</dbReference>
<protein>
    <recommendedName>
        <fullName evidence="1">RNase H type-1 domain-containing protein</fullName>
    </recommendedName>
</protein>
<gene>
    <name evidence="2" type="ORF">HAX54_040255</name>
</gene>
<feature type="domain" description="RNase H type-1" evidence="1">
    <location>
        <begin position="26"/>
        <end position="137"/>
    </location>
</feature>
<dbReference type="Gene3D" id="3.30.420.10">
    <property type="entry name" value="Ribonuclease H-like superfamily/Ribonuclease H"/>
    <property type="match status" value="1"/>
</dbReference>
<dbReference type="InterPro" id="IPR002156">
    <property type="entry name" value="RNaseH_domain"/>
</dbReference>
<evidence type="ECO:0000259" key="1">
    <source>
        <dbReference type="Pfam" id="PF13456"/>
    </source>
</evidence>
<feature type="non-terminal residue" evidence="2">
    <location>
        <position position="138"/>
    </location>
</feature>
<dbReference type="InterPro" id="IPR053151">
    <property type="entry name" value="RNase_H-like"/>
</dbReference>
<dbReference type="CDD" id="cd06222">
    <property type="entry name" value="RNase_H_like"/>
    <property type="match status" value="1"/>
</dbReference>
<reference evidence="2 3" key="1">
    <citation type="journal article" date="2021" name="BMC Genomics">
        <title>Datura genome reveals duplications of psychoactive alkaloid biosynthetic genes and high mutation rate following tissue culture.</title>
        <authorList>
            <person name="Rajewski A."/>
            <person name="Carter-House D."/>
            <person name="Stajich J."/>
            <person name="Litt A."/>
        </authorList>
    </citation>
    <scope>NUCLEOTIDE SEQUENCE [LARGE SCALE GENOMIC DNA]</scope>
    <source>
        <strain evidence="2">AR-01</strain>
    </source>
</reference>
<organism evidence="2 3">
    <name type="scientific">Datura stramonium</name>
    <name type="common">Jimsonweed</name>
    <name type="synonym">Common thornapple</name>
    <dbReference type="NCBI Taxonomy" id="4076"/>
    <lineage>
        <taxon>Eukaryota</taxon>
        <taxon>Viridiplantae</taxon>
        <taxon>Streptophyta</taxon>
        <taxon>Embryophyta</taxon>
        <taxon>Tracheophyta</taxon>
        <taxon>Spermatophyta</taxon>
        <taxon>Magnoliopsida</taxon>
        <taxon>eudicotyledons</taxon>
        <taxon>Gunneridae</taxon>
        <taxon>Pentapetalae</taxon>
        <taxon>asterids</taxon>
        <taxon>lamiids</taxon>
        <taxon>Solanales</taxon>
        <taxon>Solanaceae</taxon>
        <taxon>Solanoideae</taxon>
        <taxon>Datureae</taxon>
        <taxon>Datura</taxon>
    </lineage>
</organism>
<dbReference type="InterPro" id="IPR012337">
    <property type="entry name" value="RNaseH-like_sf"/>
</dbReference>
<dbReference type="InterPro" id="IPR036397">
    <property type="entry name" value="RNaseH_sf"/>
</dbReference>
<dbReference type="Proteomes" id="UP000823775">
    <property type="component" value="Unassembled WGS sequence"/>
</dbReference>